<dbReference type="AlphaFoldDB" id="A0A449B9V9"/>
<dbReference type="NCBIfam" id="TIGR01029">
    <property type="entry name" value="rpsG_bact"/>
    <property type="match status" value="1"/>
</dbReference>
<evidence type="ECO:0000256" key="6">
    <source>
        <dbReference type="ARBA" id="ARBA00023274"/>
    </source>
</evidence>
<keyword evidence="3 7" id="KW-0699">rRNA-binding</keyword>
<dbReference type="OrthoDB" id="9807653at2"/>
<dbReference type="GO" id="GO:0003735">
    <property type="term" value="F:structural constituent of ribosome"/>
    <property type="evidence" value="ECO:0007669"/>
    <property type="project" value="InterPro"/>
</dbReference>
<dbReference type="KEGG" id="mcob:NCTC10184_00159"/>
<dbReference type="GO" id="GO:0015935">
    <property type="term" value="C:small ribosomal subunit"/>
    <property type="evidence" value="ECO:0007669"/>
    <property type="project" value="InterPro"/>
</dbReference>
<dbReference type="CDD" id="cd14869">
    <property type="entry name" value="uS7_Bacteria"/>
    <property type="match status" value="1"/>
</dbReference>
<evidence type="ECO:0000256" key="7">
    <source>
        <dbReference type="HAMAP-Rule" id="MF_00480"/>
    </source>
</evidence>
<name>A0A449B9V9_9BACT</name>
<dbReference type="HAMAP" id="MF_00480_B">
    <property type="entry name" value="Ribosomal_uS7_B"/>
    <property type="match status" value="1"/>
</dbReference>
<evidence type="ECO:0000313" key="11">
    <source>
        <dbReference type="Proteomes" id="UP000290876"/>
    </source>
</evidence>
<keyword evidence="6 7" id="KW-0687">Ribonucleoprotein</keyword>
<dbReference type="EMBL" id="LR215043">
    <property type="protein sequence ID" value="VEU77945.1"/>
    <property type="molecule type" value="Genomic_DNA"/>
</dbReference>
<keyword evidence="2 7" id="KW-0820">tRNA-binding</keyword>
<gene>
    <name evidence="10" type="primary">rpS7</name>
    <name evidence="7" type="synonym">rpsG</name>
    <name evidence="10" type="ORF">NCTC10184_00159</name>
</gene>
<accession>A0A449B9V9</accession>
<evidence type="ECO:0000256" key="2">
    <source>
        <dbReference type="ARBA" id="ARBA00022555"/>
    </source>
</evidence>
<comment type="similarity">
    <text evidence="1 7 8">Belongs to the universal ribosomal protein uS7 family.</text>
</comment>
<dbReference type="Pfam" id="PF00177">
    <property type="entry name" value="Ribosomal_S7"/>
    <property type="match status" value="1"/>
</dbReference>
<dbReference type="FunFam" id="1.10.455.10:FF:000001">
    <property type="entry name" value="30S ribosomal protein S7"/>
    <property type="match status" value="1"/>
</dbReference>
<dbReference type="GO" id="GO:0006412">
    <property type="term" value="P:translation"/>
    <property type="evidence" value="ECO:0007669"/>
    <property type="project" value="UniProtKB-UniRule"/>
</dbReference>
<evidence type="ECO:0000313" key="10">
    <source>
        <dbReference type="EMBL" id="VEU77945.1"/>
    </source>
</evidence>
<dbReference type="InterPro" id="IPR020606">
    <property type="entry name" value="Ribosomal_uS7_CS"/>
</dbReference>
<reference evidence="10 11" key="1">
    <citation type="submission" date="2019-01" db="EMBL/GenBank/DDBJ databases">
        <authorList>
            <consortium name="Pathogen Informatics"/>
        </authorList>
    </citation>
    <scope>NUCLEOTIDE SEQUENCE [LARGE SCALE GENOMIC DNA]</scope>
    <source>
        <strain evidence="10 11">NCTC10184</strain>
    </source>
</reference>
<comment type="subunit">
    <text evidence="7">Part of the 30S ribosomal subunit. Contacts proteins S9 and S11.</text>
</comment>
<dbReference type="SUPFAM" id="SSF47973">
    <property type="entry name" value="Ribosomal protein S7"/>
    <property type="match status" value="1"/>
</dbReference>
<keyword evidence="4 7" id="KW-0694">RNA-binding</keyword>
<evidence type="ECO:0000259" key="9">
    <source>
        <dbReference type="Pfam" id="PF00177"/>
    </source>
</evidence>
<dbReference type="PROSITE" id="PS00052">
    <property type="entry name" value="RIBOSOMAL_S7"/>
    <property type="match status" value="1"/>
</dbReference>
<dbReference type="Proteomes" id="UP000290876">
    <property type="component" value="Chromosome"/>
</dbReference>
<dbReference type="GO" id="GO:0000049">
    <property type="term" value="F:tRNA binding"/>
    <property type="evidence" value="ECO:0007669"/>
    <property type="project" value="UniProtKB-UniRule"/>
</dbReference>
<comment type="function">
    <text evidence="7">One of the primary rRNA binding proteins, it binds directly to 16S rRNA where it nucleates assembly of the head domain of the 30S subunit. Is located at the subunit interface close to the decoding center, probably blocks exit of the E-site tRNA.</text>
</comment>
<keyword evidence="5 7" id="KW-0689">Ribosomal protein</keyword>
<proteinExistence type="inferred from homology"/>
<feature type="domain" description="Small ribosomal subunit protein uS7" evidence="9">
    <location>
        <begin position="3"/>
        <end position="149"/>
    </location>
</feature>
<evidence type="ECO:0000256" key="5">
    <source>
        <dbReference type="ARBA" id="ARBA00022980"/>
    </source>
</evidence>
<dbReference type="PANTHER" id="PTHR11205">
    <property type="entry name" value="RIBOSOMAL PROTEIN S7"/>
    <property type="match status" value="1"/>
</dbReference>
<dbReference type="Gene3D" id="1.10.455.10">
    <property type="entry name" value="Ribosomal protein S7 domain"/>
    <property type="match status" value="1"/>
</dbReference>
<organism evidence="10 11">
    <name type="scientific">Mycoplasmopsis columbinasalis</name>
    <dbReference type="NCBI Taxonomy" id="114880"/>
    <lineage>
        <taxon>Bacteria</taxon>
        <taxon>Bacillati</taxon>
        <taxon>Mycoplasmatota</taxon>
        <taxon>Mycoplasmoidales</taxon>
        <taxon>Metamycoplasmataceae</taxon>
        <taxon>Mycoplasmopsis</taxon>
    </lineage>
</organism>
<dbReference type="InterPro" id="IPR005717">
    <property type="entry name" value="Ribosomal_uS7_bac/org-type"/>
</dbReference>
<dbReference type="PIRSF" id="PIRSF002122">
    <property type="entry name" value="RPS7p_RPS7a_RPS5e_RPS7o"/>
    <property type="match status" value="1"/>
</dbReference>
<dbReference type="InterPro" id="IPR000235">
    <property type="entry name" value="Ribosomal_uS7"/>
</dbReference>
<evidence type="ECO:0000256" key="8">
    <source>
        <dbReference type="RuleBase" id="RU003619"/>
    </source>
</evidence>
<dbReference type="InterPro" id="IPR023798">
    <property type="entry name" value="Ribosomal_uS7_dom"/>
</dbReference>
<evidence type="ECO:0000256" key="4">
    <source>
        <dbReference type="ARBA" id="ARBA00022884"/>
    </source>
</evidence>
<dbReference type="RefSeq" id="WP_129622799.1">
    <property type="nucleotide sequence ID" value="NZ_LR215043.1"/>
</dbReference>
<dbReference type="InterPro" id="IPR036823">
    <property type="entry name" value="Ribosomal_uS7_dom_sf"/>
</dbReference>
<evidence type="ECO:0000256" key="3">
    <source>
        <dbReference type="ARBA" id="ARBA00022730"/>
    </source>
</evidence>
<keyword evidence="11" id="KW-1185">Reference proteome</keyword>
<dbReference type="GO" id="GO:0019843">
    <property type="term" value="F:rRNA binding"/>
    <property type="evidence" value="ECO:0007669"/>
    <property type="project" value="UniProtKB-UniRule"/>
</dbReference>
<evidence type="ECO:0000256" key="1">
    <source>
        <dbReference type="ARBA" id="ARBA00007151"/>
    </source>
</evidence>
<protein>
    <recommendedName>
        <fullName evidence="7">Small ribosomal subunit protein uS7</fullName>
    </recommendedName>
</protein>
<sequence length="156" mass="17873">MSRKKSAPVREVLADPIFNSVLVTKLINTIMLDGKKSIAQDILYSAFNIVKEKTNKDPMEVFLQAIANITPQLEVRTRRVGGSNYQVPTEVSDRRKQTLSLRWLVQYARLRNEKTMDVRLANEIIDASNKTGGAIKKREDTHKMAEANRAFAHFRW</sequence>